<dbReference type="GO" id="GO:0010150">
    <property type="term" value="P:leaf senescence"/>
    <property type="evidence" value="ECO:0007669"/>
    <property type="project" value="UniProtKB-ARBA"/>
</dbReference>
<keyword evidence="9" id="KW-1185">Reference proteome</keyword>
<protein>
    <recommendedName>
        <fullName evidence="7">RRM domain-containing protein</fullName>
    </recommendedName>
</protein>
<dbReference type="InterPro" id="IPR035979">
    <property type="entry name" value="RBD_domain_sf"/>
</dbReference>
<name>A0AAU9SI46_THLAR</name>
<gene>
    <name evidence="8" type="ORF">TAV2_LOCUS16663</name>
</gene>
<sequence length="585" mass="62905">MTKKRKLEAQSSEASESSQKQKLTDEQLEIKNLINQEGGDEIEYEEVEEEHEEEVEDDDDEEDDEEDAGGENQPAGNRTEAATSGSGNQGNDDADEDEPILDLLEPFSKEQLVSLLKEAAEKHLDVANRIREVAEEDPVHRKIFVHGLGWDTKTETLIEAFKQYGEIEDCKAVFDKVSGKSKGYGFILYKSRSGARNALKQPQKKIGSRMTACQLASKGPVFGGNPVAAAASVAPAQHSNSEHTQKKIYVSNVGAELDPQKLLAFFSRFGEIEEGPLGLDKFTGRPKGFCLFVYKSAESAKRALEEPHKTFEGHVLHCQKAIDGPKPGKPQQFNTHNNNNNNPRFQRNDNNGYGMPGVHGHLMAGNQPGMGAPAQALNPALGQALTALLASQGAGLAFNPAIGQALLGSLGTATGVNPGAGAGMPNGYGTQAMAPGTIPGYGAQPGLQGGYQTPQPGQGGTGRGQHDIQNQCFNIGLVILLKFIRSCDANEVFMKRMTYGQVVRSQGLSLSPVQIGAKAYLSLQELSEVSSTGFDKSGVPGAKFSFPLRSLDAGGKRSHMAKTRKLHKEICGSHGETFETLWKTG</sequence>
<feature type="region of interest" description="Disordered" evidence="6">
    <location>
        <begin position="443"/>
        <end position="465"/>
    </location>
</feature>
<evidence type="ECO:0000256" key="1">
    <source>
        <dbReference type="ARBA" id="ARBA00004123"/>
    </source>
</evidence>
<comment type="subcellular location">
    <subcellularLocation>
        <location evidence="1">Nucleus</location>
    </subcellularLocation>
</comment>
<dbReference type="AlphaFoldDB" id="A0AAU9SI46"/>
<feature type="domain" description="RRM" evidence="7">
    <location>
        <begin position="141"/>
        <end position="234"/>
    </location>
</feature>
<dbReference type="GO" id="GO:0005634">
    <property type="term" value="C:nucleus"/>
    <property type="evidence" value="ECO:0007669"/>
    <property type="project" value="UniProtKB-SubCell"/>
</dbReference>
<evidence type="ECO:0000313" key="9">
    <source>
        <dbReference type="Proteomes" id="UP000836841"/>
    </source>
</evidence>
<keyword evidence="4" id="KW-0539">Nucleus</keyword>
<dbReference type="InterPro" id="IPR012677">
    <property type="entry name" value="Nucleotide-bd_a/b_plait_sf"/>
</dbReference>
<accession>A0AAU9SI46</accession>
<dbReference type="GO" id="GO:0003729">
    <property type="term" value="F:mRNA binding"/>
    <property type="evidence" value="ECO:0007669"/>
    <property type="project" value="UniProtKB-ARBA"/>
</dbReference>
<dbReference type="Gene3D" id="3.30.70.330">
    <property type="match status" value="2"/>
</dbReference>
<organism evidence="8 9">
    <name type="scientific">Thlaspi arvense</name>
    <name type="common">Field penny-cress</name>
    <dbReference type="NCBI Taxonomy" id="13288"/>
    <lineage>
        <taxon>Eukaryota</taxon>
        <taxon>Viridiplantae</taxon>
        <taxon>Streptophyta</taxon>
        <taxon>Embryophyta</taxon>
        <taxon>Tracheophyta</taxon>
        <taxon>Spermatophyta</taxon>
        <taxon>Magnoliopsida</taxon>
        <taxon>eudicotyledons</taxon>
        <taxon>Gunneridae</taxon>
        <taxon>Pentapetalae</taxon>
        <taxon>rosids</taxon>
        <taxon>malvids</taxon>
        <taxon>Brassicales</taxon>
        <taxon>Brassicaceae</taxon>
        <taxon>Thlaspideae</taxon>
        <taxon>Thlaspi</taxon>
    </lineage>
</organism>
<dbReference type="GO" id="GO:0006952">
    <property type="term" value="P:defense response"/>
    <property type="evidence" value="ECO:0007669"/>
    <property type="project" value="UniProtKB-ARBA"/>
</dbReference>
<feature type="compositionally biased region" description="Low complexity" evidence="6">
    <location>
        <begin position="330"/>
        <end position="351"/>
    </location>
</feature>
<feature type="compositionally biased region" description="Acidic residues" evidence="6">
    <location>
        <begin position="38"/>
        <end position="69"/>
    </location>
</feature>
<dbReference type="FunFam" id="3.30.70.330:FF:000978">
    <property type="entry name" value="UBP1-associated protein 2A"/>
    <property type="match status" value="1"/>
</dbReference>
<feature type="domain" description="RRM" evidence="7">
    <location>
        <begin position="246"/>
        <end position="338"/>
    </location>
</feature>
<keyword evidence="3 5" id="KW-0694">RNA-binding</keyword>
<evidence type="ECO:0000259" key="7">
    <source>
        <dbReference type="PROSITE" id="PS50102"/>
    </source>
</evidence>
<feature type="region of interest" description="Disordered" evidence="6">
    <location>
        <begin position="1"/>
        <end position="97"/>
    </location>
</feature>
<evidence type="ECO:0000256" key="6">
    <source>
        <dbReference type="SAM" id="MobiDB-lite"/>
    </source>
</evidence>
<dbReference type="GO" id="GO:0009693">
    <property type="term" value="P:ethylene biosynthetic process"/>
    <property type="evidence" value="ECO:0007669"/>
    <property type="project" value="UniProtKB-ARBA"/>
</dbReference>
<dbReference type="InterPro" id="IPR000504">
    <property type="entry name" value="RRM_dom"/>
</dbReference>
<dbReference type="EMBL" id="OU466861">
    <property type="protein sequence ID" value="CAH2063926.1"/>
    <property type="molecule type" value="Genomic_DNA"/>
</dbReference>
<reference evidence="8 9" key="1">
    <citation type="submission" date="2022-03" db="EMBL/GenBank/DDBJ databases">
        <authorList>
            <person name="Nunn A."/>
            <person name="Chopra R."/>
            <person name="Nunn A."/>
            <person name="Contreras Garrido A."/>
        </authorList>
    </citation>
    <scope>NUCLEOTIDE SEQUENCE [LARGE SCALE GENOMIC DNA]</scope>
</reference>
<evidence type="ECO:0000256" key="4">
    <source>
        <dbReference type="ARBA" id="ARBA00023242"/>
    </source>
</evidence>
<proteinExistence type="predicted"/>
<evidence type="ECO:0000313" key="8">
    <source>
        <dbReference type="EMBL" id="CAH2063926.1"/>
    </source>
</evidence>
<feature type="compositionally biased region" description="Low complexity" evidence="6">
    <location>
        <begin position="9"/>
        <end position="21"/>
    </location>
</feature>
<evidence type="ECO:0000256" key="3">
    <source>
        <dbReference type="ARBA" id="ARBA00022884"/>
    </source>
</evidence>
<feature type="compositionally biased region" description="Low complexity" evidence="6">
    <location>
        <begin position="444"/>
        <end position="456"/>
    </location>
</feature>
<dbReference type="Pfam" id="PF00076">
    <property type="entry name" value="RRM_1"/>
    <property type="match status" value="2"/>
</dbReference>
<feature type="region of interest" description="Disordered" evidence="6">
    <location>
        <begin position="322"/>
        <end position="354"/>
    </location>
</feature>
<dbReference type="PROSITE" id="PS50102">
    <property type="entry name" value="RRM"/>
    <property type="match status" value="2"/>
</dbReference>
<dbReference type="SMART" id="SM00360">
    <property type="entry name" value="RRM"/>
    <property type="match status" value="2"/>
</dbReference>
<dbReference type="Proteomes" id="UP000836841">
    <property type="component" value="Chromosome 5"/>
</dbReference>
<evidence type="ECO:0000256" key="5">
    <source>
        <dbReference type="PROSITE-ProRule" id="PRU00176"/>
    </source>
</evidence>
<keyword evidence="2" id="KW-0677">Repeat</keyword>
<evidence type="ECO:0000256" key="2">
    <source>
        <dbReference type="ARBA" id="ARBA00022737"/>
    </source>
</evidence>
<dbReference type="PANTHER" id="PTHR10352">
    <property type="entry name" value="EUKARYOTIC TRANSLATION INITIATION FACTOR 3 SUBUNIT G"/>
    <property type="match status" value="1"/>
</dbReference>
<feature type="compositionally biased region" description="Polar residues" evidence="6">
    <location>
        <begin position="74"/>
        <end position="91"/>
    </location>
</feature>
<dbReference type="SUPFAM" id="SSF54928">
    <property type="entry name" value="RNA-binding domain, RBD"/>
    <property type="match status" value="2"/>
</dbReference>